<evidence type="ECO:0000313" key="7">
    <source>
        <dbReference type="Proteomes" id="UP000198741"/>
    </source>
</evidence>
<dbReference type="InterPro" id="IPR001173">
    <property type="entry name" value="Glyco_trans_2-like"/>
</dbReference>
<dbReference type="SUPFAM" id="SSF53448">
    <property type="entry name" value="Nucleotide-diphospho-sugar transferases"/>
    <property type="match status" value="1"/>
</dbReference>
<gene>
    <name evidence="6" type="ORF">SAMN04515671_0530</name>
</gene>
<feature type="domain" description="Glycosyltransferase 2-like" evidence="5">
    <location>
        <begin position="13"/>
        <end position="141"/>
    </location>
</feature>
<keyword evidence="3" id="KW-0328">Glycosyltransferase</keyword>
<dbReference type="PANTHER" id="PTHR43179">
    <property type="entry name" value="RHAMNOSYLTRANSFERASE WBBL"/>
    <property type="match status" value="1"/>
</dbReference>
<keyword evidence="4 6" id="KW-0808">Transferase</keyword>
<dbReference type="STRING" id="1090615.SAMN04515671_0530"/>
<evidence type="ECO:0000256" key="4">
    <source>
        <dbReference type="ARBA" id="ARBA00022679"/>
    </source>
</evidence>
<evidence type="ECO:0000256" key="2">
    <source>
        <dbReference type="ARBA" id="ARBA00006739"/>
    </source>
</evidence>
<protein>
    <submittedName>
        <fullName evidence="6">Glycosyltransferase, GT2 family</fullName>
    </submittedName>
</protein>
<evidence type="ECO:0000259" key="5">
    <source>
        <dbReference type="Pfam" id="PF00535"/>
    </source>
</evidence>
<sequence length="315" mass="34283">MFSVASVSVTVAILTFRRPGEVSEGLPMILDQVQQINSRPGHRADVLVVDNDPEGSARSAVSAFGSPIVRYCVEPRPGISAARNRAIDESAGSRLLAYIDDDERPEPGWLSQLLDVWAPTEPAAVSGRVIPEYERPPEPWIVAGRFFERRSLPTGTELDVAAAGNLLIDLQQVRAFGLRFDDRYGLAGGEDTLFSRALFAKGGRMLWCNESVVVDKVPAARMNREWVLRRAWSHGNTTGLIALDLTAGRARRSVRRVELAVGGLARVAVGSARSTFGRVNGSARHQARGQRLARRGGGMAAAAVGHVYQEYRRDG</sequence>
<dbReference type="Pfam" id="PF00535">
    <property type="entry name" value="Glycos_transf_2"/>
    <property type="match status" value="1"/>
</dbReference>
<proteinExistence type="inferred from homology"/>
<dbReference type="GO" id="GO:0016757">
    <property type="term" value="F:glycosyltransferase activity"/>
    <property type="evidence" value="ECO:0007669"/>
    <property type="project" value="UniProtKB-KW"/>
</dbReference>
<evidence type="ECO:0000256" key="1">
    <source>
        <dbReference type="ARBA" id="ARBA00004776"/>
    </source>
</evidence>
<dbReference type="InterPro" id="IPR029044">
    <property type="entry name" value="Nucleotide-diphossugar_trans"/>
</dbReference>
<dbReference type="Gene3D" id="3.90.550.10">
    <property type="entry name" value="Spore Coat Polysaccharide Biosynthesis Protein SpsA, Chain A"/>
    <property type="match status" value="1"/>
</dbReference>
<dbReference type="CDD" id="cd00761">
    <property type="entry name" value="Glyco_tranf_GTA_type"/>
    <property type="match status" value="1"/>
</dbReference>
<accession>A0A1H0IJ32</accession>
<keyword evidence="7" id="KW-1185">Reference proteome</keyword>
<dbReference type="Proteomes" id="UP000198741">
    <property type="component" value="Chromosome I"/>
</dbReference>
<organism evidence="6 7">
    <name type="scientific">Nakamurella panacisegetis</name>
    <dbReference type="NCBI Taxonomy" id="1090615"/>
    <lineage>
        <taxon>Bacteria</taxon>
        <taxon>Bacillati</taxon>
        <taxon>Actinomycetota</taxon>
        <taxon>Actinomycetes</taxon>
        <taxon>Nakamurellales</taxon>
        <taxon>Nakamurellaceae</taxon>
        <taxon>Nakamurella</taxon>
    </lineage>
</organism>
<comment type="pathway">
    <text evidence="1">Cell wall biogenesis; cell wall polysaccharide biosynthesis.</text>
</comment>
<evidence type="ECO:0000256" key="3">
    <source>
        <dbReference type="ARBA" id="ARBA00022676"/>
    </source>
</evidence>
<evidence type="ECO:0000313" key="6">
    <source>
        <dbReference type="EMBL" id="SDO31479.1"/>
    </source>
</evidence>
<dbReference type="OrthoDB" id="3180470at2"/>
<name>A0A1H0IJ32_9ACTN</name>
<dbReference type="PANTHER" id="PTHR43179:SF12">
    <property type="entry name" value="GALACTOFURANOSYLTRANSFERASE GLFT2"/>
    <property type="match status" value="1"/>
</dbReference>
<dbReference type="RefSeq" id="WP_090474475.1">
    <property type="nucleotide sequence ID" value="NZ_LT629710.1"/>
</dbReference>
<dbReference type="EMBL" id="LT629710">
    <property type="protein sequence ID" value="SDO31479.1"/>
    <property type="molecule type" value="Genomic_DNA"/>
</dbReference>
<dbReference type="AlphaFoldDB" id="A0A1H0IJ32"/>
<reference evidence="6 7" key="1">
    <citation type="submission" date="2016-10" db="EMBL/GenBank/DDBJ databases">
        <authorList>
            <person name="de Groot N.N."/>
        </authorList>
    </citation>
    <scope>NUCLEOTIDE SEQUENCE [LARGE SCALE GENOMIC DNA]</scope>
    <source>
        <strain evidence="7">P4-7,KCTC 19426,CECT 7604</strain>
    </source>
</reference>
<comment type="similarity">
    <text evidence="2">Belongs to the glycosyltransferase 2 family.</text>
</comment>